<reference evidence="1" key="1">
    <citation type="submission" date="2020-10" db="EMBL/GenBank/DDBJ databases">
        <title>ChiBAC.</title>
        <authorList>
            <person name="Zenner C."/>
            <person name="Hitch T.C.A."/>
            <person name="Clavel T."/>
        </authorList>
    </citation>
    <scope>NUCLEOTIDE SEQUENCE</scope>
    <source>
        <strain evidence="1">DSM 107454</strain>
    </source>
</reference>
<comment type="caution">
    <text evidence="1">The sequence shown here is derived from an EMBL/GenBank/DDBJ whole genome shotgun (WGS) entry which is preliminary data.</text>
</comment>
<keyword evidence="2" id="KW-1185">Reference proteome</keyword>
<protein>
    <submittedName>
        <fullName evidence="1">Uncharacterized protein</fullName>
    </submittedName>
</protein>
<dbReference type="RefSeq" id="WP_226393343.1">
    <property type="nucleotide sequence ID" value="NZ_JADCKB010000022.1"/>
</dbReference>
<proteinExistence type="predicted"/>
<evidence type="ECO:0000313" key="2">
    <source>
        <dbReference type="Proteomes" id="UP000806542"/>
    </source>
</evidence>
<dbReference type="Proteomes" id="UP000806542">
    <property type="component" value="Unassembled WGS sequence"/>
</dbReference>
<name>A0A9D5M760_9FIRM</name>
<dbReference type="AlphaFoldDB" id="A0A9D5M760"/>
<organism evidence="1 2">
    <name type="scientific">Ructibacterium gallinarum</name>
    <dbReference type="NCBI Taxonomy" id="2779355"/>
    <lineage>
        <taxon>Bacteria</taxon>
        <taxon>Bacillati</taxon>
        <taxon>Bacillota</taxon>
        <taxon>Clostridia</taxon>
        <taxon>Eubacteriales</taxon>
        <taxon>Oscillospiraceae</taxon>
        <taxon>Ructibacterium</taxon>
    </lineage>
</organism>
<sequence>MKEETAKRKPGSFFITVDYDAESNSIYIAEESSSGFEERAGNQEEILAAIQKYFDMYLRSEQREGCKNEK</sequence>
<gene>
    <name evidence="1" type="ORF">INF28_09995</name>
</gene>
<dbReference type="EMBL" id="JADCKB010000022">
    <property type="protein sequence ID" value="MBE5040789.1"/>
    <property type="molecule type" value="Genomic_DNA"/>
</dbReference>
<accession>A0A9D5M760</accession>
<evidence type="ECO:0000313" key="1">
    <source>
        <dbReference type="EMBL" id="MBE5040789.1"/>
    </source>
</evidence>